<sequence length="43" mass="4434">MRSKIVLTAFVVFGFVLAGCNTVAGMGKDMSRAGNAITNAADK</sequence>
<accession>A0A0M7EDR2</accession>
<dbReference type="GO" id="GO:0009636">
    <property type="term" value="P:response to toxic substance"/>
    <property type="evidence" value="ECO:0007669"/>
    <property type="project" value="InterPro"/>
</dbReference>
<keyword evidence="5" id="KW-0564">Palmitate</keyword>
<evidence type="ECO:0000313" key="11">
    <source>
        <dbReference type="Proteomes" id="UP000187251"/>
    </source>
</evidence>
<dbReference type="EMBL" id="JAPZVI010000001">
    <property type="protein sequence ID" value="MCZ8399924.1"/>
    <property type="molecule type" value="Genomic_DNA"/>
</dbReference>
<keyword evidence="3" id="KW-0732">Signal</keyword>
<dbReference type="RefSeq" id="WP_006388428.1">
    <property type="nucleotide sequence ID" value="NZ_AP028040.1"/>
</dbReference>
<dbReference type="Proteomes" id="UP000060602">
    <property type="component" value="Chromosome"/>
</dbReference>
<dbReference type="InterPro" id="IPR012556">
    <property type="entry name" value="Entericidin"/>
</dbReference>
<dbReference type="AlphaFoldDB" id="A0A0D6GVV0"/>
<reference evidence="7" key="3">
    <citation type="submission" date="2018-01" db="EMBL/GenBank/DDBJ databases">
        <title>FDA dAtabase for Regulatory Grade micrObial Sequences (FDA-ARGOS): Supporting development and validation of Infectious Disease Dx tests.</title>
        <authorList>
            <person name="Goldberg B."/>
            <person name="Campos J."/>
            <person name="Tallon L."/>
            <person name="Sadzewicz L."/>
            <person name="Sengamalay N."/>
            <person name="Ott S."/>
            <person name="Godinez A."/>
            <person name="Nagaraj S."/>
            <person name="Vavikolanu K."/>
            <person name="Aluvathingal J."/>
            <person name="Nadendla S."/>
            <person name="Sichtig H."/>
        </authorList>
    </citation>
    <scope>NUCLEOTIDE SEQUENCE</scope>
    <source>
        <strain evidence="7">FDAARGOS_147</strain>
    </source>
</reference>
<proteinExistence type="inferred from homology"/>
<dbReference type="OrthoDB" id="9181810at2"/>
<dbReference type="eggNOG" id="COG5510">
    <property type="taxonomic scope" value="Bacteria"/>
</dbReference>
<comment type="similarity">
    <text evidence="1">Belongs to the EcnA/EcnB lipoprotein family.</text>
</comment>
<evidence type="ECO:0000313" key="10">
    <source>
        <dbReference type="Proteomes" id="UP000060602"/>
    </source>
</evidence>
<protein>
    <submittedName>
        <fullName evidence="8 9">Entericidin</fullName>
    </submittedName>
    <submittedName>
        <fullName evidence="7">Entericidin, EcnA/B family</fullName>
    </submittedName>
</protein>
<dbReference type="EMBL" id="CP014060">
    <property type="protein sequence ID" value="AMG36415.1"/>
    <property type="molecule type" value="Genomic_DNA"/>
</dbReference>
<evidence type="ECO:0000256" key="2">
    <source>
        <dbReference type="ARBA" id="ARBA00022475"/>
    </source>
</evidence>
<keyword evidence="4" id="KW-0472">Membrane</keyword>
<dbReference type="Proteomes" id="UP000187251">
    <property type="component" value="Unassembled WGS sequence"/>
</dbReference>
<reference evidence="10" key="1">
    <citation type="submission" date="2015-12" db="EMBL/GenBank/DDBJ databases">
        <title>FDA dAtabase for Regulatory Grade micrObial Sequences (FDA-ARGOS): Supporting development and validation of Infectious Disease Dx tests.</title>
        <authorList>
            <person name="Case J."/>
            <person name="Tallon L."/>
            <person name="Sadzewicz L."/>
            <person name="Sengamalay N."/>
            <person name="Ott S."/>
            <person name="Godinez A."/>
            <person name="Nagaraj S."/>
            <person name="Nadendla S."/>
            <person name="Sichtig H."/>
        </authorList>
    </citation>
    <scope>NUCLEOTIDE SEQUENCE [LARGE SCALE GENOMIC DNA]</scope>
    <source>
        <strain evidence="10">FDAARGOS_147</strain>
    </source>
</reference>
<evidence type="ECO:0000313" key="7">
    <source>
        <dbReference type="EMBL" id="AMG36415.1"/>
    </source>
</evidence>
<gene>
    <name evidence="7" type="ORF">AL504_10505</name>
    <name evidence="9" type="ORF">BIZ92_09585</name>
    <name evidence="8" type="ORF">O9570_00590</name>
</gene>
<keyword evidence="6 8" id="KW-0449">Lipoprotein</keyword>
<dbReference type="GO" id="GO:0016020">
    <property type="term" value="C:membrane"/>
    <property type="evidence" value="ECO:0007669"/>
    <property type="project" value="InterPro"/>
</dbReference>
<dbReference type="KEGG" id="axx:ERS451415_01771"/>
<accession>A0A0D6GVV0</accession>
<name>A0A0D6GVV0_ALCXX</name>
<reference evidence="8" key="4">
    <citation type="submission" date="2022-12" db="EMBL/GenBank/DDBJ databases">
        <authorList>
            <person name="Voronina O.L."/>
            <person name="Kunda M.S."/>
            <person name="Ryzhova N."/>
            <person name="Aksenova E.I."/>
        </authorList>
    </citation>
    <scope>NUCLEOTIDE SEQUENCE</scope>
    <source>
        <strain evidence="8">SCCH136:Ach223948</strain>
    </source>
</reference>
<dbReference type="PROSITE" id="PS51257">
    <property type="entry name" value="PROKAR_LIPOPROTEIN"/>
    <property type="match status" value="1"/>
</dbReference>
<dbReference type="Pfam" id="PF08085">
    <property type="entry name" value="Entericidin"/>
    <property type="match status" value="1"/>
</dbReference>
<evidence type="ECO:0000256" key="5">
    <source>
        <dbReference type="ARBA" id="ARBA00023139"/>
    </source>
</evidence>
<organism evidence="9 11">
    <name type="scientific">Alcaligenes xylosoxydans xylosoxydans</name>
    <name type="common">Achromobacter xylosoxidans</name>
    <dbReference type="NCBI Taxonomy" id="85698"/>
    <lineage>
        <taxon>Bacteria</taxon>
        <taxon>Pseudomonadati</taxon>
        <taxon>Pseudomonadota</taxon>
        <taxon>Betaproteobacteria</taxon>
        <taxon>Burkholderiales</taxon>
        <taxon>Alcaligenaceae</taxon>
        <taxon>Achromobacter</taxon>
    </lineage>
</organism>
<evidence type="ECO:0000256" key="4">
    <source>
        <dbReference type="ARBA" id="ARBA00023136"/>
    </source>
</evidence>
<reference evidence="9 11" key="2">
    <citation type="submission" date="2016-09" db="EMBL/GenBank/DDBJ databases">
        <title>Phylogenomics of Achromobacter.</title>
        <authorList>
            <person name="Jeukens J."/>
            <person name="Freschi L."/>
            <person name="Vincent A.T."/>
            <person name="Emond-Rheault J.-G."/>
            <person name="Kukavica-Ibrulj I."/>
            <person name="Charette S.J."/>
            <person name="Levesque R.C."/>
        </authorList>
    </citation>
    <scope>NUCLEOTIDE SEQUENCE [LARGE SCALE GENOMIC DNA]</scope>
    <source>
        <strain evidence="9 11">AUS488</strain>
    </source>
</reference>
<evidence type="ECO:0000256" key="6">
    <source>
        <dbReference type="ARBA" id="ARBA00023288"/>
    </source>
</evidence>
<dbReference type="EMBL" id="MJMN01000013">
    <property type="protein sequence ID" value="OMG87852.1"/>
    <property type="molecule type" value="Genomic_DNA"/>
</dbReference>
<evidence type="ECO:0000256" key="3">
    <source>
        <dbReference type="ARBA" id="ARBA00022729"/>
    </source>
</evidence>
<dbReference type="PATRIC" id="fig|85698.15.peg.3760"/>
<evidence type="ECO:0000313" key="8">
    <source>
        <dbReference type="EMBL" id="MCZ8399924.1"/>
    </source>
</evidence>
<evidence type="ECO:0000256" key="1">
    <source>
        <dbReference type="ARBA" id="ARBA00010296"/>
    </source>
</evidence>
<evidence type="ECO:0000313" key="9">
    <source>
        <dbReference type="EMBL" id="OMG87852.1"/>
    </source>
</evidence>
<dbReference type="Proteomes" id="UP001141992">
    <property type="component" value="Unassembled WGS sequence"/>
</dbReference>
<keyword evidence="2" id="KW-1003">Cell membrane</keyword>
<dbReference type="GeneID" id="94358849"/>